<dbReference type="InterPro" id="IPR050256">
    <property type="entry name" value="Glycosyltransferase_2"/>
</dbReference>
<keyword evidence="6" id="KW-0460">Magnesium</keyword>
<dbReference type="AlphaFoldDB" id="A0A7W3N0W0"/>
<evidence type="ECO:0000256" key="1">
    <source>
        <dbReference type="ARBA" id="ARBA00001936"/>
    </source>
</evidence>
<dbReference type="Proteomes" id="UP000539313">
    <property type="component" value="Unassembled WGS sequence"/>
</dbReference>
<dbReference type="RefSeq" id="WP_312881148.1">
    <property type="nucleotide sequence ID" value="NZ_JACJII010000001.1"/>
</dbReference>
<dbReference type="GO" id="GO:0016757">
    <property type="term" value="F:glycosyltransferase activity"/>
    <property type="evidence" value="ECO:0007669"/>
    <property type="project" value="UniProtKB-KW"/>
</dbReference>
<evidence type="ECO:0000256" key="4">
    <source>
        <dbReference type="ARBA" id="ARBA00022676"/>
    </source>
</evidence>
<protein>
    <recommendedName>
        <fullName evidence="8">Glucosyl-3-phosphoglycerate synthase</fullName>
        <ecNumber evidence="7">2.4.1.266</ecNumber>
    </recommendedName>
</protein>
<evidence type="ECO:0000256" key="8">
    <source>
        <dbReference type="ARBA" id="ARBA00040894"/>
    </source>
</evidence>
<organism evidence="12 13">
    <name type="scientific">Thermomonospora cellulosilytica</name>
    <dbReference type="NCBI Taxonomy" id="1411118"/>
    <lineage>
        <taxon>Bacteria</taxon>
        <taxon>Bacillati</taxon>
        <taxon>Actinomycetota</taxon>
        <taxon>Actinomycetes</taxon>
        <taxon>Streptosporangiales</taxon>
        <taxon>Thermomonosporaceae</taxon>
        <taxon>Thermomonospora</taxon>
    </lineage>
</organism>
<name>A0A7W3N0W0_9ACTN</name>
<accession>A0A7W3N0W0</accession>
<dbReference type="EC" id="2.4.1.266" evidence="7"/>
<comment type="catalytic activity">
    <reaction evidence="9">
        <text>(2R)-3-phosphoglycerate + UDP-alpha-D-glucose = (2R)-2-O-(alpha-D-glucopyranosyl)-3-phospho-glycerate + UDP + H(+)</text>
        <dbReference type="Rhea" id="RHEA:31319"/>
        <dbReference type="ChEBI" id="CHEBI:15378"/>
        <dbReference type="ChEBI" id="CHEBI:58223"/>
        <dbReference type="ChEBI" id="CHEBI:58272"/>
        <dbReference type="ChEBI" id="CHEBI:58885"/>
        <dbReference type="ChEBI" id="CHEBI:62600"/>
        <dbReference type="EC" id="2.4.1.266"/>
    </reaction>
    <physiologicalReaction direction="left-to-right" evidence="9">
        <dbReference type="Rhea" id="RHEA:31320"/>
    </physiologicalReaction>
</comment>
<evidence type="ECO:0000256" key="9">
    <source>
        <dbReference type="ARBA" id="ARBA00048689"/>
    </source>
</evidence>
<keyword evidence="13" id="KW-1185">Reference proteome</keyword>
<evidence type="ECO:0000256" key="10">
    <source>
        <dbReference type="ARBA" id="ARBA00048997"/>
    </source>
</evidence>
<comment type="similarity">
    <text evidence="3">Belongs to the glycosyltransferase 2 family.</text>
</comment>
<dbReference type="Gene3D" id="3.90.550.10">
    <property type="entry name" value="Spore Coat Polysaccharide Biosynthesis Protein SpsA, Chain A"/>
    <property type="match status" value="1"/>
</dbReference>
<keyword evidence="5 12" id="KW-0808">Transferase</keyword>
<dbReference type="InterPro" id="IPR029044">
    <property type="entry name" value="Nucleotide-diphossugar_trans"/>
</dbReference>
<evidence type="ECO:0000256" key="6">
    <source>
        <dbReference type="ARBA" id="ARBA00022842"/>
    </source>
</evidence>
<evidence type="ECO:0000313" key="13">
    <source>
        <dbReference type="Proteomes" id="UP000539313"/>
    </source>
</evidence>
<comment type="caution">
    <text evidence="12">The sequence shown here is derived from an EMBL/GenBank/DDBJ whole genome shotgun (WGS) entry which is preliminary data.</text>
</comment>
<dbReference type="NCBIfam" id="NF010496">
    <property type="entry name" value="PRK13915.1"/>
    <property type="match status" value="1"/>
</dbReference>
<dbReference type="InterPro" id="IPR001173">
    <property type="entry name" value="Glyco_trans_2-like"/>
</dbReference>
<feature type="domain" description="Glycosyltransferase 2-like" evidence="11">
    <location>
        <begin position="37"/>
        <end position="167"/>
    </location>
</feature>
<evidence type="ECO:0000256" key="7">
    <source>
        <dbReference type="ARBA" id="ARBA00039022"/>
    </source>
</evidence>
<comment type="cofactor">
    <cofactor evidence="2">
        <name>Mg(2+)</name>
        <dbReference type="ChEBI" id="CHEBI:18420"/>
    </cofactor>
</comment>
<dbReference type="SUPFAM" id="SSF53448">
    <property type="entry name" value="Nucleotide-diphospho-sugar transferases"/>
    <property type="match status" value="1"/>
</dbReference>
<dbReference type="Pfam" id="PF00535">
    <property type="entry name" value="Glycos_transf_2"/>
    <property type="match status" value="1"/>
</dbReference>
<reference evidence="12 13" key="1">
    <citation type="submission" date="2020-08" db="EMBL/GenBank/DDBJ databases">
        <title>Sequencing the genomes of 1000 actinobacteria strains.</title>
        <authorList>
            <person name="Klenk H.-P."/>
        </authorList>
    </citation>
    <scope>NUCLEOTIDE SEQUENCE [LARGE SCALE GENOMIC DNA]</scope>
    <source>
        <strain evidence="12 13">DSM 45823</strain>
    </source>
</reference>
<dbReference type="EMBL" id="JACJII010000001">
    <property type="protein sequence ID" value="MBA9005483.1"/>
    <property type="molecule type" value="Genomic_DNA"/>
</dbReference>
<evidence type="ECO:0000256" key="5">
    <source>
        <dbReference type="ARBA" id="ARBA00022679"/>
    </source>
</evidence>
<evidence type="ECO:0000256" key="2">
    <source>
        <dbReference type="ARBA" id="ARBA00001946"/>
    </source>
</evidence>
<dbReference type="PANTHER" id="PTHR48090">
    <property type="entry name" value="UNDECAPRENYL-PHOSPHATE 4-DEOXY-4-FORMAMIDO-L-ARABINOSE TRANSFERASE-RELATED"/>
    <property type="match status" value="1"/>
</dbReference>
<keyword evidence="4 12" id="KW-0328">Glycosyltransferase</keyword>
<comment type="cofactor">
    <cofactor evidence="1">
        <name>Mn(2+)</name>
        <dbReference type="ChEBI" id="CHEBI:29035"/>
    </cofactor>
</comment>
<dbReference type="PANTHER" id="PTHR48090:SF10">
    <property type="entry name" value="GLUCOSYL-3-PHOSPHOGLYCERATE SYNTHASE"/>
    <property type="match status" value="1"/>
</dbReference>
<sequence length="330" mass="35564">MLTEATMWMRRRTTTAADWPVEMLLEAKAAHGDGRISVVLPARNEEETVGAIVTAIRRDLMERAPLVDEIVVIDSRSTDRTAEVAAAAGAEVVHQDAILPELPRMSGKGEALWKSLAATGGELIVFVDADLRNFSSHFVSGLLGPLLTDPSVGYVKGCYDRPLMTGGRRVDGAGGRVTELVARPLINLHWPALAGVIQPLGGEYAGRRSLLERLPFVTGYGVELGLLLDVFAEAGLDAIAQVDLGDRVHSHQSTEALAAMSGQIMLTAWSRLQRHGRMLPLEDPGTALAWFSRNGSGHDVRVNDVGVQERPPMIEVPGYAGTGRSLLPER</sequence>
<gene>
    <name evidence="12" type="ORF">HNR21_004365</name>
</gene>
<evidence type="ECO:0000313" key="12">
    <source>
        <dbReference type="EMBL" id="MBA9005483.1"/>
    </source>
</evidence>
<comment type="catalytic activity">
    <reaction evidence="10">
        <text>an NDP-alpha-D-glucose + (2R)-3-phosphoglycerate = (2R)-2-O-(alpha-D-glucopyranosyl)-3-phospho-glycerate + a ribonucleoside 5'-diphosphate + H(+)</text>
        <dbReference type="Rhea" id="RHEA:47244"/>
        <dbReference type="ChEBI" id="CHEBI:15378"/>
        <dbReference type="ChEBI" id="CHEBI:57930"/>
        <dbReference type="ChEBI" id="CHEBI:58272"/>
        <dbReference type="ChEBI" id="CHEBI:62600"/>
        <dbReference type="ChEBI" id="CHEBI:76533"/>
        <dbReference type="EC" id="2.4.1.266"/>
    </reaction>
    <physiologicalReaction direction="left-to-right" evidence="10">
        <dbReference type="Rhea" id="RHEA:47245"/>
    </physiologicalReaction>
</comment>
<proteinExistence type="inferred from homology"/>
<evidence type="ECO:0000259" key="11">
    <source>
        <dbReference type="Pfam" id="PF00535"/>
    </source>
</evidence>
<evidence type="ECO:0000256" key="3">
    <source>
        <dbReference type="ARBA" id="ARBA00006739"/>
    </source>
</evidence>